<dbReference type="CDD" id="cd01992">
    <property type="entry name" value="TilS_N"/>
    <property type="match status" value="1"/>
</dbReference>
<evidence type="ECO:0000256" key="6">
    <source>
        <dbReference type="ARBA" id="ARBA00022840"/>
    </source>
</evidence>
<proteinExistence type="inferred from homology"/>
<dbReference type="InterPro" id="IPR012796">
    <property type="entry name" value="Lysidine-tRNA-synth_C"/>
</dbReference>
<dbReference type="GO" id="GO:0005524">
    <property type="term" value="F:ATP binding"/>
    <property type="evidence" value="ECO:0007669"/>
    <property type="project" value="UniProtKB-UniRule"/>
</dbReference>
<dbReference type="Proteomes" id="UP000294344">
    <property type="component" value="Chromosome"/>
</dbReference>
<dbReference type="Pfam" id="PF09179">
    <property type="entry name" value="TilS"/>
    <property type="match status" value="1"/>
</dbReference>
<evidence type="ECO:0000313" key="11">
    <source>
        <dbReference type="Proteomes" id="UP000294344"/>
    </source>
</evidence>
<evidence type="ECO:0000256" key="4">
    <source>
        <dbReference type="ARBA" id="ARBA00022694"/>
    </source>
</evidence>
<comment type="subcellular location">
    <subcellularLocation>
        <location evidence="1 8">Cytoplasm</location>
    </subcellularLocation>
</comment>
<comment type="catalytic activity">
    <reaction evidence="7 8">
        <text>cytidine(34) in tRNA(Ile2) + L-lysine + ATP = lysidine(34) in tRNA(Ile2) + AMP + diphosphate + H(+)</text>
        <dbReference type="Rhea" id="RHEA:43744"/>
        <dbReference type="Rhea" id="RHEA-COMP:10625"/>
        <dbReference type="Rhea" id="RHEA-COMP:10670"/>
        <dbReference type="ChEBI" id="CHEBI:15378"/>
        <dbReference type="ChEBI" id="CHEBI:30616"/>
        <dbReference type="ChEBI" id="CHEBI:32551"/>
        <dbReference type="ChEBI" id="CHEBI:33019"/>
        <dbReference type="ChEBI" id="CHEBI:82748"/>
        <dbReference type="ChEBI" id="CHEBI:83665"/>
        <dbReference type="ChEBI" id="CHEBI:456215"/>
        <dbReference type="EC" id="6.3.4.19"/>
    </reaction>
</comment>
<evidence type="ECO:0000313" key="10">
    <source>
        <dbReference type="EMBL" id="VFP81375.1"/>
    </source>
</evidence>
<dbReference type="GO" id="GO:0005737">
    <property type="term" value="C:cytoplasm"/>
    <property type="evidence" value="ECO:0007669"/>
    <property type="project" value="UniProtKB-SubCell"/>
</dbReference>
<reference evidence="10 11" key="1">
    <citation type="submission" date="2019-02" db="EMBL/GenBank/DDBJ databases">
        <authorList>
            <person name="Manzano-Marin A."/>
            <person name="Manzano-Marin A."/>
        </authorList>
    </citation>
    <scope>NUCLEOTIDE SEQUENCE [LARGE SCALE GENOMIC DNA]</scope>
    <source>
        <strain evidence="10 11">BuCicurvipes</strain>
    </source>
</reference>
<dbReference type="InterPro" id="IPR014729">
    <property type="entry name" value="Rossmann-like_a/b/a_fold"/>
</dbReference>
<dbReference type="SUPFAM" id="SSF82829">
    <property type="entry name" value="MesJ substrate recognition domain-like"/>
    <property type="match status" value="1"/>
</dbReference>
<dbReference type="Pfam" id="PF11734">
    <property type="entry name" value="TilS_C"/>
    <property type="match status" value="1"/>
</dbReference>
<dbReference type="PANTHER" id="PTHR43033">
    <property type="entry name" value="TRNA(ILE)-LYSIDINE SYNTHASE-RELATED"/>
    <property type="match status" value="1"/>
</dbReference>
<dbReference type="OrthoDB" id="9807403at2"/>
<accession>A0A451D6I3</accession>
<keyword evidence="6 8" id="KW-0067">ATP-binding</keyword>
<evidence type="ECO:0000256" key="2">
    <source>
        <dbReference type="ARBA" id="ARBA00022490"/>
    </source>
</evidence>
<sequence>MFIKKLFLKYPKQKKFLLALSGGVDSTVLLHQLLIYKKENNIKIRAIHINHNLYSHSIAAQKYCEYICKKHNIEIIIENIYIPKKNKYGIEGYARLKRLKIFKKYLLPKEILLQAHNLNDQCENLFLKLKRKSGIDGLSGIKFSSKYNTIKIVRPLISIQKKKIISWAKKKKIKWVEDESNKLIQYDRNFLRNKILLKIYKRWPEFLKNCIKSIKILEKDQKALNFFIKIFLKKNMFLDGSLSLINFSNLKLEAKYSVLKQWLKNKCGSVPTYKILNRVYQEIILNKNYHNKKIIFNNGEIRKFKEKIYYITPNSNIKNIIIYWNNIYKPLKLPENLGFLVSKKIFFQKKKSYKITFPSQNTLINIRFYIKKEYIFNNIKKKNNIKKIFQKNNIPPWLRNTIPLLFYNEQLISGIGIFNTNYIKKIDNEYIKILWINLIN</sequence>
<evidence type="ECO:0000256" key="3">
    <source>
        <dbReference type="ARBA" id="ARBA00022598"/>
    </source>
</evidence>
<dbReference type="Gene3D" id="3.40.50.620">
    <property type="entry name" value="HUPs"/>
    <property type="match status" value="1"/>
</dbReference>
<dbReference type="EC" id="6.3.4.19" evidence="8"/>
<evidence type="ECO:0000256" key="5">
    <source>
        <dbReference type="ARBA" id="ARBA00022741"/>
    </source>
</evidence>
<dbReference type="GO" id="GO:0006400">
    <property type="term" value="P:tRNA modification"/>
    <property type="evidence" value="ECO:0007669"/>
    <property type="project" value="UniProtKB-UniRule"/>
</dbReference>
<dbReference type="SMART" id="SM00977">
    <property type="entry name" value="TilS_C"/>
    <property type="match status" value="1"/>
</dbReference>
<dbReference type="EMBL" id="LR217710">
    <property type="protein sequence ID" value="VFP81375.1"/>
    <property type="molecule type" value="Genomic_DNA"/>
</dbReference>
<comment type="function">
    <text evidence="8">Ligates lysine onto the cytidine present at position 34 of the AUA codon-specific tRNA(Ile) that contains the anticodon CAU, in an ATP-dependent manner. Cytidine is converted to lysidine, thus changing the amino acid specificity of the tRNA from methionine to isoleucine.</text>
</comment>
<dbReference type="InterPro" id="IPR012795">
    <property type="entry name" value="tRNA_Ile_lys_synt_N"/>
</dbReference>
<keyword evidence="3 8" id="KW-0436">Ligase</keyword>
<dbReference type="SUPFAM" id="SSF56037">
    <property type="entry name" value="PheT/TilS domain"/>
    <property type="match status" value="1"/>
</dbReference>
<evidence type="ECO:0000256" key="1">
    <source>
        <dbReference type="ARBA" id="ARBA00004496"/>
    </source>
</evidence>
<evidence type="ECO:0000256" key="7">
    <source>
        <dbReference type="ARBA" id="ARBA00048539"/>
    </source>
</evidence>
<comment type="similarity">
    <text evidence="8">Belongs to the tRNA(Ile)-lysidine synthase family.</text>
</comment>
<feature type="binding site" evidence="8">
    <location>
        <begin position="21"/>
        <end position="26"/>
    </location>
    <ligand>
        <name>ATP</name>
        <dbReference type="ChEBI" id="CHEBI:30616"/>
    </ligand>
</feature>
<feature type="domain" description="Lysidine-tRNA(Ile) synthetase C-terminal" evidence="9">
    <location>
        <begin position="364"/>
        <end position="435"/>
    </location>
</feature>
<gene>
    <name evidence="8 10" type="primary">tilS</name>
    <name evidence="10" type="ORF">BUCICURV3402_079</name>
</gene>
<dbReference type="Gene3D" id="1.20.59.20">
    <property type="match status" value="1"/>
</dbReference>
<evidence type="ECO:0000259" key="9">
    <source>
        <dbReference type="SMART" id="SM00977"/>
    </source>
</evidence>
<protein>
    <recommendedName>
        <fullName evidence="8">tRNA(Ile)-lysidine synthase</fullName>
        <ecNumber evidence="8">6.3.4.19</ecNumber>
    </recommendedName>
    <alternativeName>
        <fullName evidence="8">tRNA(Ile)-2-lysyl-cytidine synthase</fullName>
    </alternativeName>
    <alternativeName>
        <fullName evidence="8">tRNA(Ile)-lysidine synthetase</fullName>
    </alternativeName>
</protein>
<dbReference type="AlphaFoldDB" id="A0A451D6I3"/>
<dbReference type="SUPFAM" id="SSF52402">
    <property type="entry name" value="Adenine nucleotide alpha hydrolases-like"/>
    <property type="match status" value="1"/>
</dbReference>
<dbReference type="InterPro" id="IPR015262">
    <property type="entry name" value="tRNA_Ile_lys_synt_subst-bd"/>
</dbReference>
<dbReference type="PANTHER" id="PTHR43033:SF1">
    <property type="entry name" value="TRNA(ILE)-LYSIDINE SYNTHASE-RELATED"/>
    <property type="match status" value="1"/>
</dbReference>
<dbReference type="HAMAP" id="MF_01161">
    <property type="entry name" value="tRNA_Ile_lys_synt"/>
    <property type="match status" value="1"/>
</dbReference>
<dbReference type="RefSeq" id="WP_154029141.1">
    <property type="nucleotide sequence ID" value="NZ_LR217710.1"/>
</dbReference>
<evidence type="ECO:0000256" key="8">
    <source>
        <dbReference type="HAMAP-Rule" id="MF_01161"/>
    </source>
</evidence>
<keyword evidence="2 8" id="KW-0963">Cytoplasm</keyword>
<dbReference type="InterPro" id="IPR011063">
    <property type="entry name" value="TilS/TtcA_N"/>
</dbReference>
<name>A0A451D6I3_9GAMM</name>
<comment type="domain">
    <text evidence="8">The N-terminal region contains the highly conserved SGGXDS motif, predicted to be a P-loop motif involved in ATP binding.</text>
</comment>
<dbReference type="NCBIfam" id="TIGR02432">
    <property type="entry name" value="lysidine_TilS_N"/>
    <property type="match status" value="1"/>
</dbReference>
<keyword evidence="5 8" id="KW-0547">Nucleotide-binding</keyword>
<dbReference type="GO" id="GO:0032267">
    <property type="term" value="F:tRNA(Ile)-lysidine synthase activity"/>
    <property type="evidence" value="ECO:0007669"/>
    <property type="project" value="UniProtKB-EC"/>
</dbReference>
<dbReference type="NCBIfam" id="TIGR02433">
    <property type="entry name" value="lysidine_TilS_C"/>
    <property type="match status" value="1"/>
</dbReference>
<organism evidence="10 11">
    <name type="scientific">Buchnera aphidicola</name>
    <name type="common">Cinara curvipes</name>
    <dbReference type="NCBI Taxonomy" id="2518975"/>
    <lineage>
        <taxon>Bacteria</taxon>
        <taxon>Pseudomonadati</taxon>
        <taxon>Pseudomonadota</taxon>
        <taxon>Gammaproteobacteria</taxon>
        <taxon>Enterobacterales</taxon>
        <taxon>Erwiniaceae</taxon>
        <taxon>Buchnera</taxon>
    </lineage>
</organism>
<keyword evidence="4 8" id="KW-0819">tRNA processing</keyword>
<dbReference type="Pfam" id="PF01171">
    <property type="entry name" value="ATP_bind_3"/>
    <property type="match status" value="1"/>
</dbReference>
<dbReference type="InterPro" id="IPR012094">
    <property type="entry name" value="tRNA_Ile_lys_synt"/>
</dbReference>